<name>A0A1F8F2I7_9BACT</name>
<reference evidence="2 3" key="1">
    <citation type="journal article" date="2016" name="Nat. Commun.">
        <title>Thousands of microbial genomes shed light on interconnected biogeochemical processes in an aquifer system.</title>
        <authorList>
            <person name="Anantharaman K."/>
            <person name="Brown C.T."/>
            <person name="Hug L.A."/>
            <person name="Sharon I."/>
            <person name="Castelle C.J."/>
            <person name="Probst A.J."/>
            <person name="Thomas B.C."/>
            <person name="Singh A."/>
            <person name="Wilkins M.J."/>
            <person name="Karaoz U."/>
            <person name="Brodie E.L."/>
            <person name="Williams K.H."/>
            <person name="Hubbard S.S."/>
            <person name="Banfield J.F."/>
        </authorList>
    </citation>
    <scope>NUCLEOTIDE SEQUENCE [LARGE SCALE GENOMIC DNA]</scope>
</reference>
<protein>
    <submittedName>
        <fullName evidence="2">Uncharacterized protein</fullName>
    </submittedName>
</protein>
<proteinExistence type="predicted"/>
<evidence type="ECO:0000313" key="2">
    <source>
        <dbReference type="EMBL" id="OGN07343.1"/>
    </source>
</evidence>
<dbReference type="AlphaFoldDB" id="A0A1F8F2I7"/>
<organism evidence="2 3">
    <name type="scientific">Candidatus Yanofskybacteria bacterium RIFCSPHIGHO2_02_FULL_38_22b</name>
    <dbReference type="NCBI Taxonomy" id="1802673"/>
    <lineage>
        <taxon>Bacteria</taxon>
        <taxon>Candidatus Yanofskyibacteriota</taxon>
    </lineage>
</organism>
<evidence type="ECO:0000313" key="3">
    <source>
        <dbReference type="Proteomes" id="UP000176834"/>
    </source>
</evidence>
<evidence type="ECO:0000256" key="1">
    <source>
        <dbReference type="SAM" id="MobiDB-lite"/>
    </source>
</evidence>
<dbReference type="Proteomes" id="UP000176834">
    <property type="component" value="Unassembled WGS sequence"/>
</dbReference>
<accession>A0A1F8F2I7</accession>
<comment type="caution">
    <text evidence="2">The sequence shown here is derived from an EMBL/GenBank/DDBJ whole genome shotgun (WGS) entry which is preliminary data.</text>
</comment>
<feature type="region of interest" description="Disordered" evidence="1">
    <location>
        <begin position="1"/>
        <end position="71"/>
    </location>
</feature>
<sequence length="71" mass="8072">MTNNIPIDEEIIKKELEGEEEDLNEERLVGPSDEGDDDPADTTPAEASEQADEGEKILEEERKRKQNPDEF</sequence>
<gene>
    <name evidence="2" type="ORF">A3B86_01145</name>
</gene>
<feature type="compositionally biased region" description="Basic and acidic residues" evidence="1">
    <location>
        <begin position="53"/>
        <end position="71"/>
    </location>
</feature>
<dbReference type="EMBL" id="MGJN01000007">
    <property type="protein sequence ID" value="OGN07343.1"/>
    <property type="molecule type" value="Genomic_DNA"/>
</dbReference>